<dbReference type="AlphaFoldDB" id="A0A1G9XD02"/>
<dbReference type="Gene3D" id="3.40.630.30">
    <property type="match status" value="1"/>
</dbReference>
<dbReference type="RefSeq" id="WP_242869335.1">
    <property type="nucleotide sequence ID" value="NZ_FNHZ01000004.1"/>
</dbReference>
<reference evidence="8" key="1">
    <citation type="submission" date="2016-10" db="EMBL/GenBank/DDBJ databases">
        <authorList>
            <person name="Varghese N."/>
            <person name="Submissions S."/>
        </authorList>
    </citation>
    <scope>NUCLEOTIDE SEQUENCE [LARGE SCALE GENOMIC DNA]</scope>
    <source>
        <strain evidence="8">M83</strain>
    </source>
</reference>
<evidence type="ECO:0000256" key="4">
    <source>
        <dbReference type="ARBA" id="ARBA00023315"/>
    </source>
</evidence>
<evidence type="ECO:0000256" key="5">
    <source>
        <dbReference type="RuleBase" id="RU363094"/>
    </source>
</evidence>
<keyword evidence="4" id="KW-0012">Acyltransferase</keyword>
<evidence type="ECO:0000313" key="8">
    <source>
        <dbReference type="Proteomes" id="UP000187651"/>
    </source>
</evidence>
<keyword evidence="8" id="KW-1185">Reference proteome</keyword>
<dbReference type="Proteomes" id="UP000187651">
    <property type="component" value="Unassembled WGS sequence"/>
</dbReference>
<comment type="function">
    <text evidence="5">Acetylates the N-terminal alanine of ribosomal protein bS18.</text>
</comment>
<proteinExistence type="inferred from homology"/>
<evidence type="ECO:0000259" key="6">
    <source>
        <dbReference type="PROSITE" id="PS51186"/>
    </source>
</evidence>
<organism evidence="7 8">
    <name type="scientific">Lachnospira pectinoschiza</name>
    <dbReference type="NCBI Taxonomy" id="28052"/>
    <lineage>
        <taxon>Bacteria</taxon>
        <taxon>Bacillati</taxon>
        <taxon>Bacillota</taxon>
        <taxon>Clostridia</taxon>
        <taxon>Lachnospirales</taxon>
        <taxon>Lachnospiraceae</taxon>
        <taxon>Lachnospira</taxon>
    </lineage>
</organism>
<dbReference type="Pfam" id="PF00583">
    <property type="entry name" value="Acetyltransf_1"/>
    <property type="match status" value="1"/>
</dbReference>
<dbReference type="InterPro" id="IPR000182">
    <property type="entry name" value="GNAT_dom"/>
</dbReference>
<comment type="catalytic activity">
    <reaction evidence="5">
        <text>N-terminal L-alanyl-[ribosomal protein bS18] + acetyl-CoA = N-terminal N(alpha)-acetyl-L-alanyl-[ribosomal protein bS18] + CoA + H(+)</text>
        <dbReference type="Rhea" id="RHEA:43756"/>
        <dbReference type="Rhea" id="RHEA-COMP:10676"/>
        <dbReference type="Rhea" id="RHEA-COMP:10677"/>
        <dbReference type="ChEBI" id="CHEBI:15378"/>
        <dbReference type="ChEBI" id="CHEBI:57287"/>
        <dbReference type="ChEBI" id="CHEBI:57288"/>
        <dbReference type="ChEBI" id="CHEBI:64718"/>
        <dbReference type="ChEBI" id="CHEBI:83683"/>
        <dbReference type="EC" id="2.3.1.266"/>
    </reaction>
</comment>
<evidence type="ECO:0000313" key="7">
    <source>
        <dbReference type="EMBL" id="SDM94155.1"/>
    </source>
</evidence>
<evidence type="ECO:0000256" key="2">
    <source>
        <dbReference type="ARBA" id="ARBA00022490"/>
    </source>
</evidence>
<dbReference type="PROSITE" id="PS51186">
    <property type="entry name" value="GNAT"/>
    <property type="match status" value="1"/>
</dbReference>
<dbReference type="GO" id="GO:0005737">
    <property type="term" value="C:cytoplasm"/>
    <property type="evidence" value="ECO:0007669"/>
    <property type="project" value="UniProtKB-SubCell"/>
</dbReference>
<name>A0A1G9XD02_9FIRM</name>
<gene>
    <name evidence="7" type="ORF">SAMN05216544_1436</name>
</gene>
<keyword evidence="3 7" id="KW-0808">Transferase</keyword>
<dbReference type="InterPro" id="IPR006464">
    <property type="entry name" value="AcTrfase_RimI/Ard1"/>
</dbReference>
<dbReference type="InterPro" id="IPR050680">
    <property type="entry name" value="YpeA/RimI_acetyltransf"/>
</dbReference>
<dbReference type="EC" id="2.3.1.266" evidence="5"/>
<dbReference type="InterPro" id="IPR016181">
    <property type="entry name" value="Acyl_CoA_acyltransferase"/>
</dbReference>
<dbReference type="PANTHER" id="PTHR43420:SF44">
    <property type="entry name" value="ACETYLTRANSFERASE YPEA"/>
    <property type="match status" value="1"/>
</dbReference>
<keyword evidence="2 5" id="KW-0963">Cytoplasm</keyword>
<evidence type="ECO:0000256" key="1">
    <source>
        <dbReference type="ARBA" id="ARBA00005395"/>
    </source>
</evidence>
<sequence length="152" mass="17700">MNNIDIDILKEEDLDEVSRIEEETFSTPWSRDSFKDTIDNDNTLYLVAYKDGEVAGYAGLWQSLDEGEITNVAIDSRFRRLGIAYKLMNILEEKGHERGINAFFLEVRESNDKAIKLYEKLGFKHLGKRKNFYEKPREDALIMSKIINNDNN</sequence>
<accession>A0A1G9XD02</accession>
<feature type="domain" description="N-acetyltransferase" evidence="6">
    <location>
        <begin position="4"/>
        <end position="148"/>
    </location>
</feature>
<comment type="subcellular location">
    <subcellularLocation>
        <location evidence="5">Cytoplasm</location>
    </subcellularLocation>
</comment>
<dbReference type="GO" id="GO:0008999">
    <property type="term" value="F:protein-N-terminal-alanine acetyltransferase activity"/>
    <property type="evidence" value="ECO:0007669"/>
    <property type="project" value="UniProtKB-EC"/>
</dbReference>
<comment type="similarity">
    <text evidence="1 5">Belongs to the acetyltransferase family. RimI subfamily.</text>
</comment>
<dbReference type="NCBIfam" id="TIGR01575">
    <property type="entry name" value="rimI"/>
    <property type="match status" value="1"/>
</dbReference>
<dbReference type="EMBL" id="FNHZ01000004">
    <property type="protein sequence ID" value="SDM94155.1"/>
    <property type="molecule type" value="Genomic_DNA"/>
</dbReference>
<dbReference type="SUPFAM" id="SSF55729">
    <property type="entry name" value="Acyl-CoA N-acyltransferases (Nat)"/>
    <property type="match status" value="1"/>
</dbReference>
<evidence type="ECO:0000256" key="3">
    <source>
        <dbReference type="ARBA" id="ARBA00022679"/>
    </source>
</evidence>
<protein>
    <recommendedName>
        <fullName evidence="5">[Ribosomal protein bS18]-alanine N-acetyltransferase</fullName>
        <ecNumber evidence="5">2.3.1.266</ecNumber>
    </recommendedName>
</protein>
<dbReference type="PANTHER" id="PTHR43420">
    <property type="entry name" value="ACETYLTRANSFERASE"/>
    <property type="match status" value="1"/>
</dbReference>
<dbReference type="CDD" id="cd04301">
    <property type="entry name" value="NAT_SF"/>
    <property type="match status" value="1"/>
</dbReference>